<evidence type="ECO:0000256" key="1">
    <source>
        <dbReference type="SAM" id="Phobius"/>
    </source>
</evidence>
<reference evidence="2" key="1">
    <citation type="submission" date="2022-08" db="EMBL/GenBank/DDBJ databases">
        <authorList>
            <person name="Gutierrez-Valencia J."/>
        </authorList>
    </citation>
    <scope>NUCLEOTIDE SEQUENCE</scope>
</reference>
<proteinExistence type="predicted"/>
<organism evidence="2 3">
    <name type="scientific">Linum tenue</name>
    <dbReference type="NCBI Taxonomy" id="586396"/>
    <lineage>
        <taxon>Eukaryota</taxon>
        <taxon>Viridiplantae</taxon>
        <taxon>Streptophyta</taxon>
        <taxon>Embryophyta</taxon>
        <taxon>Tracheophyta</taxon>
        <taxon>Spermatophyta</taxon>
        <taxon>Magnoliopsida</taxon>
        <taxon>eudicotyledons</taxon>
        <taxon>Gunneridae</taxon>
        <taxon>Pentapetalae</taxon>
        <taxon>rosids</taxon>
        <taxon>fabids</taxon>
        <taxon>Malpighiales</taxon>
        <taxon>Linaceae</taxon>
        <taxon>Linum</taxon>
    </lineage>
</organism>
<keyword evidence="1" id="KW-0472">Membrane</keyword>
<keyword evidence="1" id="KW-0812">Transmembrane</keyword>
<accession>A0AAV0LBB1</accession>
<protein>
    <submittedName>
        <fullName evidence="2">Uncharacterized protein</fullName>
    </submittedName>
</protein>
<sequence>MASTWTASTLGSAAIRLALSAGRYSSSTSVRSAAADYRGRRWKIGFFRVWSKRKEGEGIRWGWVAKIYCFIFFLYYSIL</sequence>
<dbReference type="Proteomes" id="UP001154282">
    <property type="component" value="Unassembled WGS sequence"/>
</dbReference>
<keyword evidence="3" id="KW-1185">Reference proteome</keyword>
<feature type="transmembrane region" description="Helical" evidence="1">
    <location>
        <begin position="58"/>
        <end position="78"/>
    </location>
</feature>
<evidence type="ECO:0000313" key="2">
    <source>
        <dbReference type="EMBL" id="CAI0431787.1"/>
    </source>
</evidence>
<gene>
    <name evidence="2" type="ORF">LITE_LOCUS23159</name>
</gene>
<comment type="caution">
    <text evidence="2">The sequence shown here is derived from an EMBL/GenBank/DDBJ whole genome shotgun (WGS) entry which is preliminary data.</text>
</comment>
<name>A0AAV0LBB1_9ROSI</name>
<keyword evidence="1" id="KW-1133">Transmembrane helix</keyword>
<dbReference type="EMBL" id="CAMGYJ010000006">
    <property type="protein sequence ID" value="CAI0431787.1"/>
    <property type="molecule type" value="Genomic_DNA"/>
</dbReference>
<dbReference type="AlphaFoldDB" id="A0AAV0LBB1"/>
<evidence type="ECO:0000313" key="3">
    <source>
        <dbReference type="Proteomes" id="UP001154282"/>
    </source>
</evidence>